<accession>A0A9P4T3I3</accession>
<sequence length="198" mass="22495">MRDLMVIDNTITPDWIRLSANPQNFQVTAAVNLPQYMPPPSLGGFPVSATYLNAKMEEVVAKLPAITRSLAVVLKPHPQCTGQSLEIIWTDFCGSMHYYLHHAKWEVTVGKLDLRNIQVFVANPVAFAVEVHYGPFQRKIPGIDVIGLKFTLTRNGACRMRIIMPPDQRFQRFTKDCMKLVYRTMGRLSIGYKRGCLR</sequence>
<reference evidence="1" key="1">
    <citation type="submission" date="2019-04" db="EMBL/GenBank/DDBJ databases">
        <title>Sequencing of skin fungus with MAO and IRED activity.</title>
        <authorList>
            <person name="Marsaioli A.J."/>
            <person name="Bonatto J.M.C."/>
            <person name="Reis Junior O."/>
        </authorList>
    </citation>
    <scope>NUCLEOTIDE SEQUENCE</scope>
    <source>
        <strain evidence="1">30M1</strain>
    </source>
</reference>
<evidence type="ECO:0000313" key="2">
    <source>
        <dbReference type="Proteomes" id="UP000801428"/>
    </source>
</evidence>
<comment type="caution">
    <text evidence="1">The sequence shown here is derived from an EMBL/GenBank/DDBJ whole genome shotgun (WGS) entry which is preliminary data.</text>
</comment>
<protein>
    <submittedName>
        <fullName evidence="1">Uncharacterized protein</fullName>
    </submittedName>
</protein>
<dbReference type="AlphaFoldDB" id="A0A9P4T3I3"/>
<gene>
    <name evidence="1" type="ORF">E8E13_000965</name>
</gene>
<organism evidence="1 2">
    <name type="scientific">Curvularia kusanoi</name>
    <name type="common">Cochliobolus kusanoi</name>
    <dbReference type="NCBI Taxonomy" id="90978"/>
    <lineage>
        <taxon>Eukaryota</taxon>
        <taxon>Fungi</taxon>
        <taxon>Dikarya</taxon>
        <taxon>Ascomycota</taxon>
        <taxon>Pezizomycotina</taxon>
        <taxon>Dothideomycetes</taxon>
        <taxon>Pleosporomycetidae</taxon>
        <taxon>Pleosporales</taxon>
        <taxon>Pleosporineae</taxon>
        <taxon>Pleosporaceae</taxon>
        <taxon>Curvularia</taxon>
    </lineage>
</organism>
<name>A0A9P4T3I3_CURKU</name>
<keyword evidence="2" id="KW-1185">Reference proteome</keyword>
<proteinExistence type="predicted"/>
<evidence type="ECO:0000313" key="1">
    <source>
        <dbReference type="EMBL" id="KAF2993017.1"/>
    </source>
</evidence>
<dbReference type="Proteomes" id="UP000801428">
    <property type="component" value="Unassembled WGS sequence"/>
</dbReference>
<dbReference type="EMBL" id="SWKU01000063">
    <property type="protein sequence ID" value="KAF2993017.1"/>
    <property type="molecule type" value="Genomic_DNA"/>
</dbReference>